<feature type="compositionally biased region" description="Low complexity" evidence="1">
    <location>
        <begin position="75"/>
        <end position="118"/>
    </location>
</feature>
<dbReference type="EnsemblMetazoa" id="PPA39505.1">
    <property type="protein sequence ID" value="PPA39505.1"/>
    <property type="gene ID" value="WBGene00277874"/>
</dbReference>
<reference evidence="4" key="1">
    <citation type="journal article" date="2008" name="Nat. Genet.">
        <title>The Pristionchus pacificus genome provides a unique perspective on nematode lifestyle and parasitism.</title>
        <authorList>
            <person name="Dieterich C."/>
            <person name="Clifton S.W."/>
            <person name="Schuster L.N."/>
            <person name="Chinwalla A."/>
            <person name="Delehaunty K."/>
            <person name="Dinkelacker I."/>
            <person name="Fulton L."/>
            <person name="Fulton R."/>
            <person name="Godfrey J."/>
            <person name="Minx P."/>
            <person name="Mitreva M."/>
            <person name="Roeseler W."/>
            <person name="Tian H."/>
            <person name="Witte H."/>
            <person name="Yang S.P."/>
            <person name="Wilson R.K."/>
            <person name="Sommer R.J."/>
        </authorList>
    </citation>
    <scope>NUCLEOTIDE SEQUENCE [LARGE SCALE GENOMIC DNA]</scope>
    <source>
        <strain evidence="4">PS312</strain>
    </source>
</reference>
<keyword evidence="2" id="KW-0472">Membrane</keyword>
<gene>
    <name evidence="3" type="primary">WBGene00277874</name>
</gene>
<reference evidence="3" key="2">
    <citation type="submission" date="2022-06" db="UniProtKB">
        <authorList>
            <consortium name="EnsemblMetazoa"/>
        </authorList>
    </citation>
    <scope>IDENTIFICATION</scope>
    <source>
        <strain evidence="3">PS312</strain>
    </source>
</reference>
<keyword evidence="4" id="KW-1185">Reference proteome</keyword>
<feature type="compositionally biased region" description="Basic and acidic residues" evidence="1">
    <location>
        <begin position="209"/>
        <end position="222"/>
    </location>
</feature>
<feature type="compositionally biased region" description="Basic and acidic residues" evidence="1">
    <location>
        <begin position="178"/>
        <end position="202"/>
    </location>
</feature>
<organism evidence="3 4">
    <name type="scientific">Pristionchus pacificus</name>
    <name type="common">Parasitic nematode worm</name>
    <dbReference type="NCBI Taxonomy" id="54126"/>
    <lineage>
        <taxon>Eukaryota</taxon>
        <taxon>Metazoa</taxon>
        <taxon>Ecdysozoa</taxon>
        <taxon>Nematoda</taxon>
        <taxon>Chromadorea</taxon>
        <taxon>Rhabditida</taxon>
        <taxon>Rhabditina</taxon>
        <taxon>Diplogasteromorpha</taxon>
        <taxon>Diplogasteroidea</taxon>
        <taxon>Neodiplogasteridae</taxon>
        <taxon>Pristionchus</taxon>
    </lineage>
</organism>
<evidence type="ECO:0000313" key="3">
    <source>
        <dbReference type="EnsemblMetazoa" id="PPA39505.1"/>
    </source>
</evidence>
<proteinExistence type="predicted"/>
<feature type="compositionally biased region" description="Basic and acidic residues" evidence="1">
    <location>
        <begin position="156"/>
        <end position="169"/>
    </location>
</feature>
<evidence type="ECO:0000256" key="2">
    <source>
        <dbReference type="SAM" id="Phobius"/>
    </source>
</evidence>
<dbReference type="Proteomes" id="UP000005239">
    <property type="component" value="Unassembled WGS sequence"/>
</dbReference>
<accession>A0A8R1YSU0</accession>
<feature type="compositionally biased region" description="Polar residues" evidence="1">
    <location>
        <begin position="125"/>
        <end position="140"/>
    </location>
</feature>
<name>A0A8R1YSU0_PRIPA</name>
<protein>
    <submittedName>
        <fullName evidence="3">Uncharacterized protein</fullName>
    </submittedName>
</protein>
<sequence>MSLPLLHFVRSHSSGEVVRSPLIAISPLLVLAPHLAIFGLLLSCCCRSKTATRKPVRSEASWQRTPSAETPLEGSTPPTAATTAKATTPLQPTTPATNTTPTTNPSSQQPPSSSPQTSTKRRRNAASTVQKAAPTGQNSNPEEDMTPPAVKKKKNESRTKRLRDEEMAKARHSQKRKPTSDEKKNKDGEAGEEARKVAEQKTQEGQPEPIKDPKQLKVEPEIGKNGIAIENKKGKPKDLPFFSRERIKRKLGIKSDPEKSTKPVTKAPVKRPNWHEAVPESQLADDLTDFDVTKHTQDETKDTQAD</sequence>
<keyword evidence="2" id="KW-1133">Transmembrane helix</keyword>
<evidence type="ECO:0000313" key="4">
    <source>
        <dbReference type="Proteomes" id="UP000005239"/>
    </source>
</evidence>
<evidence type="ECO:0000256" key="1">
    <source>
        <dbReference type="SAM" id="MobiDB-lite"/>
    </source>
</evidence>
<feature type="region of interest" description="Disordered" evidence="1">
    <location>
        <begin position="53"/>
        <end position="306"/>
    </location>
</feature>
<feature type="compositionally biased region" description="Basic and acidic residues" evidence="1">
    <location>
        <begin position="291"/>
        <end position="306"/>
    </location>
</feature>
<dbReference type="AlphaFoldDB" id="A0A8R1YSU0"/>
<keyword evidence="2" id="KW-0812">Transmembrane</keyword>
<feature type="transmembrane region" description="Helical" evidence="2">
    <location>
        <begin position="21"/>
        <end position="42"/>
    </location>
</feature>